<dbReference type="HAMAP" id="MF_00454">
    <property type="entry name" value="FluC"/>
    <property type="match status" value="1"/>
</dbReference>
<dbReference type="GO" id="GO:0005886">
    <property type="term" value="C:plasma membrane"/>
    <property type="evidence" value="ECO:0007669"/>
    <property type="project" value="UniProtKB-SubCell"/>
</dbReference>
<accession>A0A6N9YNT5</accession>
<gene>
    <name evidence="10" type="primary">fluC</name>
    <name evidence="10" type="synonym">crcB</name>
    <name evidence="11" type="ORF">G1H11_15085</name>
</gene>
<keyword evidence="12" id="KW-1185">Reference proteome</keyword>
<dbReference type="EMBL" id="JAAGOB010000007">
    <property type="protein sequence ID" value="NED96632.1"/>
    <property type="molecule type" value="Genomic_DNA"/>
</dbReference>
<dbReference type="GO" id="GO:0062054">
    <property type="term" value="F:fluoride channel activity"/>
    <property type="evidence" value="ECO:0007669"/>
    <property type="project" value="UniProtKB-UniRule"/>
</dbReference>
<reference evidence="11 12" key="1">
    <citation type="submission" date="2020-02" db="EMBL/GenBank/DDBJ databases">
        <authorList>
            <person name="Li X.-J."/>
            <person name="Feng X.-M."/>
        </authorList>
    </citation>
    <scope>NUCLEOTIDE SEQUENCE [LARGE SCALE GENOMIC DNA]</scope>
    <source>
        <strain evidence="11 12">CGMCC 4.7225</strain>
    </source>
</reference>
<evidence type="ECO:0000313" key="11">
    <source>
        <dbReference type="EMBL" id="NED96632.1"/>
    </source>
</evidence>
<comment type="function">
    <text evidence="9 10">Fluoride-specific ion channel. Important for reducing fluoride concentration in the cell, thus reducing its toxicity.</text>
</comment>
<feature type="binding site" evidence="10">
    <location>
        <position position="74"/>
    </location>
    <ligand>
        <name>Na(+)</name>
        <dbReference type="ChEBI" id="CHEBI:29101"/>
        <note>structural</note>
    </ligand>
</feature>
<name>A0A6N9YNT5_9ACTN</name>
<proteinExistence type="inferred from homology"/>
<comment type="subcellular location">
    <subcellularLocation>
        <location evidence="1 10">Cell membrane</location>
        <topology evidence="1 10">Multi-pass membrane protein</topology>
    </subcellularLocation>
</comment>
<dbReference type="Pfam" id="PF02537">
    <property type="entry name" value="CRCB"/>
    <property type="match status" value="1"/>
</dbReference>
<keyword evidence="4 10" id="KW-1133">Transmembrane helix</keyword>
<keyword evidence="10" id="KW-0813">Transport</keyword>
<evidence type="ECO:0000256" key="5">
    <source>
        <dbReference type="ARBA" id="ARBA00023136"/>
    </source>
</evidence>
<evidence type="ECO:0000256" key="4">
    <source>
        <dbReference type="ARBA" id="ARBA00022989"/>
    </source>
</evidence>
<feature type="transmembrane region" description="Helical" evidence="10">
    <location>
        <begin position="93"/>
        <end position="117"/>
    </location>
</feature>
<keyword evidence="10" id="KW-0406">Ion transport</keyword>
<evidence type="ECO:0000256" key="6">
    <source>
        <dbReference type="ARBA" id="ARBA00023303"/>
    </source>
</evidence>
<sequence length="133" mass="14127">MLGAIAAGGALGAEVRYLVSLANADRPAFPWTTAVENVSGCLLIGVLMAVLLELTSPHRLLRPFLGVGVLGGYTTFSAYAVDVRVLLADERALAALTYLVATPLLALVAVIVAMRFTRSVLTCRRWRTGGARR</sequence>
<keyword evidence="3 10" id="KW-0812">Transmembrane</keyword>
<comment type="similarity">
    <text evidence="7 10">Belongs to the fluoride channel Fluc/FEX (TC 1.A.43) family.</text>
</comment>
<keyword evidence="2 10" id="KW-1003">Cell membrane</keyword>
<dbReference type="GO" id="GO:0140114">
    <property type="term" value="P:cellular detoxification of fluoride"/>
    <property type="evidence" value="ECO:0007669"/>
    <property type="project" value="UniProtKB-UniRule"/>
</dbReference>
<dbReference type="AlphaFoldDB" id="A0A6N9YNT5"/>
<evidence type="ECO:0000256" key="9">
    <source>
        <dbReference type="ARBA" id="ARBA00049940"/>
    </source>
</evidence>
<keyword evidence="5 10" id="KW-0472">Membrane</keyword>
<protein>
    <recommendedName>
        <fullName evidence="10">Fluoride-specific ion channel FluC</fullName>
    </recommendedName>
</protein>
<comment type="catalytic activity">
    <reaction evidence="8">
        <text>fluoride(in) = fluoride(out)</text>
        <dbReference type="Rhea" id="RHEA:76159"/>
        <dbReference type="ChEBI" id="CHEBI:17051"/>
    </reaction>
    <physiologicalReaction direction="left-to-right" evidence="8">
        <dbReference type="Rhea" id="RHEA:76160"/>
    </physiologicalReaction>
</comment>
<dbReference type="PANTHER" id="PTHR28259">
    <property type="entry name" value="FLUORIDE EXPORT PROTEIN 1-RELATED"/>
    <property type="match status" value="1"/>
</dbReference>
<feature type="binding site" evidence="10">
    <location>
        <position position="71"/>
    </location>
    <ligand>
        <name>Na(+)</name>
        <dbReference type="ChEBI" id="CHEBI:29101"/>
        <note>structural</note>
    </ligand>
</feature>
<comment type="caution">
    <text evidence="11">The sequence shown here is derived from an EMBL/GenBank/DDBJ whole genome shotgun (WGS) entry which is preliminary data.</text>
</comment>
<keyword evidence="10" id="KW-0479">Metal-binding</keyword>
<keyword evidence="10" id="KW-0915">Sodium</keyword>
<evidence type="ECO:0000256" key="3">
    <source>
        <dbReference type="ARBA" id="ARBA00022692"/>
    </source>
</evidence>
<evidence type="ECO:0000256" key="1">
    <source>
        <dbReference type="ARBA" id="ARBA00004651"/>
    </source>
</evidence>
<organism evidence="11 12">
    <name type="scientific">Phytoactinopolyspora alkaliphila</name>
    <dbReference type="NCBI Taxonomy" id="1783498"/>
    <lineage>
        <taxon>Bacteria</taxon>
        <taxon>Bacillati</taxon>
        <taxon>Actinomycetota</taxon>
        <taxon>Actinomycetes</taxon>
        <taxon>Jiangellales</taxon>
        <taxon>Jiangellaceae</taxon>
        <taxon>Phytoactinopolyspora</taxon>
    </lineage>
</organism>
<keyword evidence="6 10" id="KW-0407">Ion channel</keyword>
<evidence type="ECO:0000313" key="12">
    <source>
        <dbReference type="Proteomes" id="UP000469185"/>
    </source>
</evidence>
<dbReference type="InterPro" id="IPR003691">
    <property type="entry name" value="FluC"/>
</dbReference>
<feature type="transmembrane region" description="Helical" evidence="10">
    <location>
        <begin position="64"/>
        <end position="81"/>
    </location>
</feature>
<feature type="transmembrane region" description="Helical" evidence="10">
    <location>
        <begin position="34"/>
        <end position="52"/>
    </location>
</feature>
<dbReference type="Proteomes" id="UP000469185">
    <property type="component" value="Unassembled WGS sequence"/>
</dbReference>
<comment type="activity regulation">
    <text evidence="10">Na(+) is not transported, but it plays an essential structural role and its presence is essential for fluoride channel function.</text>
</comment>
<dbReference type="GO" id="GO:0046872">
    <property type="term" value="F:metal ion binding"/>
    <property type="evidence" value="ECO:0007669"/>
    <property type="project" value="UniProtKB-KW"/>
</dbReference>
<evidence type="ECO:0000256" key="10">
    <source>
        <dbReference type="HAMAP-Rule" id="MF_00454"/>
    </source>
</evidence>
<dbReference type="PANTHER" id="PTHR28259:SF1">
    <property type="entry name" value="FLUORIDE EXPORT PROTEIN 1-RELATED"/>
    <property type="match status" value="1"/>
</dbReference>
<evidence type="ECO:0000256" key="7">
    <source>
        <dbReference type="ARBA" id="ARBA00035120"/>
    </source>
</evidence>
<evidence type="ECO:0000256" key="2">
    <source>
        <dbReference type="ARBA" id="ARBA00022475"/>
    </source>
</evidence>
<evidence type="ECO:0000256" key="8">
    <source>
        <dbReference type="ARBA" id="ARBA00035585"/>
    </source>
</evidence>